<dbReference type="EMBL" id="BPLR01013889">
    <property type="protein sequence ID" value="GIY64504.1"/>
    <property type="molecule type" value="Genomic_DNA"/>
</dbReference>
<evidence type="ECO:0000313" key="4">
    <source>
        <dbReference type="Proteomes" id="UP001054945"/>
    </source>
</evidence>
<comment type="caution">
    <text evidence="3">The sequence shown here is derived from an EMBL/GenBank/DDBJ whole genome shotgun (WGS) entry which is preliminary data.</text>
</comment>
<dbReference type="Pfam" id="PF13638">
    <property type="entry name" value="PIN_4"/>
    <property type="match status" value="1"/>
</dbReference>
<dbReference type="SMART" id="SM00670">
    <property type="entry name" value="PINc"/>
    <property type="match status" value="1"/>
</dbReference>
<dbReference type="AlphaFoldDB" id="A0AAV4V492"/>
<evidence type="ECO:0000313" key="3">
    <source>
        <dbReference type="EMBL" id="GIY64504.1"/>
    </source>
</evidence>
<evidence type="ECO:0000256" key="1">
    <source>
        <dbReference type="SAM" id="MobiDB-lite"/>
    </source>
</evidence>
<protein>
    <submittedName>
        <fullName evidence="3">Telomerase-binding protein EST1A</fullName>
    </submittedName>
</protein>
<dbReference type="GO" id="GO:0005634">
    <property type="term" value="C:nucleus"/>
    <property type="evidence" value="ECO:0007669"/>
    <property type="project" value="TreeGrafter"/>
</dbReference>
<dbReference type="Proteomes" id="UP001054945">
    <property type="component" value="Unassembled WGS sequence"/>
</dbReference>
<feature type="compositionally biased region" description="Polar residues" evidence="1">
    <location>
        <begin position="43"/>
        <end position="56"/>
    </location>
</feature>
<dbReference type="Gene3D" id="3.40.50.1010">
    <property type="entry name" value="5'-nuclease"/>
    <property type="match status" value="2"/>
</dbReference>
<dbReference type="PANTHER" id="PTHR16161:SF0">
    <property type="entry name" value="TRANSCRIPTIONAL PROTEIN SWT1"/>
    <property type="match status" value="1"/>
</dbReference>
<feature type="domain" description="PIN" evidence="2">
    <location>
        <begin position="101"/>
        <end position="225"/>
    </location>
</feature>
<dbReference type="CDD" id="cd09885">
    <property type="entry name" value="PIN_Smg6-like"/>
    <property type="match status" value="1"/>
</dbReference>
<organism evidence="3 4">
    <name type="scientific">Caerostris extrusa</name>
    <name type="common">Bark spider</name>
    <name type="synonym">Caerostris bankana</name>
    <dbReference type="NCBI Taxonomy" id="172846"/>
    <lineage>
        <taxon>Eukaryota</taxon>
        <taxon>Metazoa</taxon>
        <taxon>Ecdysozoa</taxon>
        <taxon>Arthropoda</taxon>
        <taxon>Chelicerata</taxon>
        <taxon>Arachnida</taxon>
        <taxon>Araneae</taxon>
        <taxon>Araneomorphae</taxon>
        <taxon>Entelegynae</taxon>
        <taxon>Araneoidea</taxon>
        <taxon>Araneidae</taxon>
        <taxon>Caerostris</taxon>
    </lineage>
</organism>
<feature type="region of interest" description="Disordered" evidence="1">
    <location>
        <begin position="39"/>
        <end position="62"/>
    </location>
</feature>
<gene>
    <name evidence="3" type="primary">Smg6</name>
    <name evidence="3" type="ORF">CEXT_513921</name>
</gene>
<name>A0AAV4V492_CAEEX</name>
<dbReference type="InterPro" id="IPR002716">
    <property type="entry name" value="PIN_dom"/>
</dbReference>
<reference evidence="3 4" key="1">
    <citation type="submission" date="2021-06" db="EMBL/GenBank/DDBJ databases">
        <title>Caerostris extrusa draft genome.</title>
        <authorList>
            <person name="Kono N."/>
            <person name="Arakawa K."/>
        </authorList>
    </citation>
    <scope>NUCLEOTIDE SEQUENCE [LARGE SCALE GENOMIC DNA]</scope>
</reference>
<dbReference type="InterPro" id="IPR052626">
    <property type="entry name" value="SWT1_Regulator"/>
</dbReference>
<sequence>MCIESKSIEFYGDYLCGLIPSYLKYDVETKKFVSLVSDLPSEESPNTSIHFSSAEETSGDDSFYDSTLEESISKLEENIKLEFKLFSSIKLRRIVLKIQPRYLIPDTNCFVEHLGDFKKILDTTNFQVVIPLVVVNELSGLAREQFASRHPHLRAITAKGSVLDTISFRSEEMEKNKGTNDDLILACCKTYIKDRPDLSKSKNRDEPIILFREVVLLTDDRNLRIKALAHNVPVRDVLSFLQWTNF</sequence>
<dbReference type="PANTHER" id="PTHR16161">
    <property type="entry name" value="TRANSCRIPTIONAL PROTEIN SWT1"/>
    <property type="match status" value="1"/>
</dbReference>
<dbReference type="SUPFAM" id="SSF88723">
    <property type="entry name" value="PIN domain-like"/>
    <property type="match status" value="1"/>
</dbReference>
<keyword evidence="4" id="KW-1185">Reference proteome</keyword>
<proteinExistence type="predicted"/>
<dbReference type="InterPro" id="IPR029060">
    <property type="entry name" value="PIN-like_dom_sf"/>
</dbReference>
<evidence type="ECO:0000259" key="2">
    <source>
        <dbReference type="SMART" id="SM00670"/>
    </source>
</evidence>
<accession>A0AAV4V492</accession>